<evidence type="ECO:0000256" key="5">
    <source>
        <dbReference type="ARBA" id="ARBA00023136"/>
    </source>
</evidence>
<dbReference type="GO" id="GO:0005886">
    <property type="term" value="C:plasma membrane"/>
    <property type="evidence" value="ECO:0007669"/>
    <property type="project" value="UniProtKB-SubCell"/>
</dbReference>
<evidence type="ECO:0000256" key="1">
    <source>
        <dbReference type="ARBA" id="ARBA00004141"/>
    </source>
</evidence>
<keyword evidence="4 7" id="KW-1133">Transmembrane helix</keyword>
<dbReference type="OrthoDB" id="9772630at2"/>
<feature type="transmembrane region" description="Helical" evidence="7">
    <location>
        <begin position="288"/>
        <end position="307"/>
    </location>
</feature>
<comment type="caution">
    <text evidence="8">The sequence shown here is derived from an EMBL/GenBank/DDBJ whole genome shotgun (WGS) entry which is preliminary data.</text>
</comment>
<accession>A0A073K8Y6</accession>
<dbReference type="PANTHER" id="PTHR22550:SF5">
    <property type="entry name" value="LEUCINE ZIPPER PROTEIN 4"/>
    <property type="match status" value="1"/>
</dbReference>
<keyword evidence="9" id="KW-1185">Reference proteome</keyword>
<evidence type="ECO:0000313" key="8">
    <source>
        <dbReference type="EMBL" id="KEK23769.1"/>
    </source>
</evidence>
<dbReference type="Pfam" id="PF03323">
    <property type="entry name" value="GerA"/>
    <property type="match status" value="1"/>
</dbReference>
<keyword evidence="3 7" id="KW-0812">Transmembrane</keyword>
<evidence type="ECO:0000313" key="9">
    <source>
        <dbReference type="Proteomes" id="UP000027778"/>
    </source>
</evidence>
<comment type="subcellular location">
    <subcellularLocation>
        <location evidence="6">Cell membrane</location>
    </subcellularLocation>
    <subcellularLocation>
        <location evidence="1">Membrane</location>
        <topology evidence="1">Multi-pass membrane protein</topology>
    </subcellularLocation>
</comment>
<keyword evidence="5 6" id="KW-0472">Membrane</keyword>
<dbReference type="InterPro" id="IPR004995">
    <property type="entry name" value="Spore_Ger"/>
</dbReference>
<evidence type="ECO:0000256" key="6">
    <source>
        <dbReference type="PIRNR" id="PIRNR005690"/>
    </source>
</evidence>
<dbReference type="EMBL" id="JOTM01000012">
    <property type="protein sequence ID" value="KEK23769.1"/>
    <property type="molecule type" value="Genomic_DNA"/>
</dbReference>
<gene>
    <name evidence="8" type="ORF">BAGA_06205</name>
</gene>
<dbReference type="PIRSF" id="PIRSF005690">
    <property type="entry name" value="GerBA"/>
    <property type="match status" value="1"/>
</dbReference>
<dbReference type="Proteomes" id="UP000027778">
    <property type="component" value="Unassembled WGS sequence"/>
</dbReference>
<feature type="transmembrane region" description="Helical" evidence="7">
    <location>
        <begin position="407"/>
        <end position="436"/>
    </location>
</feature>
<evidence type="ECO:0000256" key="4">
    <source>
        <dbReference type="ARBA" id="ARBA00022989"/>
    </source>
</evidence>
<dbReference type="GO" id="GO:0009847">
    <property type="term" value="P:spore germination"/>
    <property type="evidence" value="ECO:0007669"/>
    <property type="project" value="UniProtKB-UniRule"/>
</dbReference>
<dbReference type="eggNOG" id="COG0697">
    <property type="taxonomic scope" value="Bacteria"/>
</dbReference>
<dbReference type="PANTHER" id="PTHR22550">
    <property type="entry name" value="SPORE GERMINATION PROTEIN"/>
    <property type="match status" value="1"/>
</dbReference>
<protein>
    <submittedName>
        <fullName evidence="8">Spore gernimation protein GerLA</fullName>
    </submittedName>
</protein>
<feature type="transmembrane region" description="Helical" evidence="7">
    <location>
        <begin position="381"/>
        <end position="400"/>
    </location>
</feature>
<name>A0A073K8Y6_9BACI</name>
<dbReference type="STRING" id="574375.AZF08_21095"/>
<dbReference type="AlphaFoldDB" id="A0A073K8Y6"/>
<proteinExistence type="inferred from homology"/>
<sequence>MTNLEANLSAITKSIRETLQSPNDLTVREFALSCSSTRCAVIFLCGLTDKDLVYRFVIRTLQQEEIPNKAPIIQTLLDRFISIGEVNTVKMLSDVINSVLVGDTIILIDGIPHALVINSRAWERRSLEPPITENIIRGPKVGFTEDIATNKMLIRRDLRDPKLRFQSYIMGKRSQKEVTLIYIEDIINPYIVAELKRRLQSIKTDMILDSGKIEQLLEDNNLSPFPQFLNTERPDRAVASLAKGKAVILVDGSPFAVIAPMVIVDIFQSPEDHYERWIIGTLLRGLRMVAGLMAILLPAVYVALVSYHQGLIPSNLAYSIAGAREGVPFPAYIETIIMTLTMELIREAGLRLPKQIGQTVGIVGGLVIGEAAVSAGIVNPFMVIVIAVTAIATFSLPVYSITITFRFLLFGFILAATMFGLYGIILALIALAIHLVNLKSVGVPYFTPLAPAFYKDWKDEVALLPKSMLKKRPEYLQTKDETLRSKERK</sequence>
<organism evidence="8 9">
    <name type="scientific">Bacillus gaemokensis</name>
    <dbReference type="NCBI Taxonomy" id="574375"/>
    <lineage>
        <taxon>Bacteria</taxon>
        <taxon>Bacillati</taxon>
        <taxon>Bacillota</taxon>
        <taxon>Bacilli</taxon>
        <taxon>Bacillales</taxon>
        <taxon>Bacillaceae</taxon>
        <taxon>Bacillus</taxon>
        <taxon>Bacillus cereus group</taxon>
    </lineage>
</organism>
<dbReference type="RefSeq" id="WP_033675107.1">
    <property type="nucleotide sequence ID" value="NZ_JOTM01000012.1"/>
</dbReference>
<feature type="transmembrane region" description="Helical" evidence="7">
    <location>
        <begin position="357"/>
        <end position="375"/>
    </location>
</feature>
<reference evidence="8 9" key="1">
    <citation type="submission" date="2014-06" db="EMBL/GenBank/DDBJ databases">
        <title>Draft genome sequence of Bacillus gaemokensis JCM 15801 (MCCC 1A00707).</title>
        <authorList>
            <person name="Lai Q."/>
            <person name="Liu Y."/>
            <person name="Shao Z."/>
        </authorList>
    </citation>
    <scope>NUCLEOTIDE SEQUENCE [LARGE SCALE GENOMIC DNA]</scope>
    <source>
        <strain evidence="8 9">JCM 15801</strain>
    </source>
</reference>
<comment type="similarity">
    <text evidence="2 6">Belongs to the GerABKA family.</text>
</comment>
<evidence type="ECO:0000256" key="2">
    <source>
        <dbReference type="ARBA" id="ARBA00005278"/>
    </source>
</evidence>
<feature type="transmembrane region" description="Helical" evidence="7">
    <location>
        <begin position="246"/>
        <end position="267"/>
    </location>
</feature>
<dbReference type="InterPro" id="IPR050768">
    <property type="entry name" value="UPF0353/GerABKA_families"/>
</dbReference>
<evidence type="ECO:0000256" key="3">
    <source>
        <dbReference type="ARBA" id="ARBA00022692"/>
    </source>
</evidence>
<evidence type="ECO:0000256" key="7">
    <source>
        <dbReference type="SAM" id="Phobius"/>
    </source>
</evidence>